<protein>
    <submittedName>
        <fullName evidence="2">Uncharacterized protein</fullName>
    </submittedName>
</protein>
<feature type="chain" id="PRO_5008586716" evidence="1">
    <location>
        <begin position="19"/>
        <end position="152"/>
    </location>
</feature>
<accession>A0A1B6KHR5</accession>
<organism evidence="2">
    <name type="scientific">Graphocephala atropunctata</name>
    <dbReference type="NCBI Taxonomy" id="36148"/>
    <lineage>
        <taxon>Eukaryota</taxon>
        <taxon>Metazoa</taxon>
        <taxon>Ecdysozoa</taxon>
        <taxon>Arthropoda</taxon>
        <taxon>Hexapoda</taxon>
        <taxon>Insecta</taxon>
        <taxon>Pterygota</taxon>
        <taxon>Neoptera</taxon>
        <taxon>Paraneoptera</taxon>
        <taxon>Hemiptera</taxon>
        <taxon>Auchenorrhyncha</taxon>
        <taxon>Membracoidea</taxon>
        <taxon>Cicadellidae</taxon>
        <taxon>Cicadellinae</taxon>
        <taxon>Cicadellini</taxon>
        <taxon>Graphocephala</taxon>
    </lineage>
</organism>
<evidence type="ECO:0000256" key="1">
    <source>
        <dbReference type="SAM" id="SignalP"/>
    </source>
</evidence>
<reference evidence="2" key="1">
    <citation type="submission" date="2015-11" db="EMBL/GenBank/DDBJ databases">
        <title>De novo transcriptome assembly of four potential Pierce s Disease insect vectors from Arizona vineyards.</title>
        <authorList>
            <person name="Tassone E.E."/>
        </authorList>
    </citation>
    <scope>NUCLEOTIDE SEQUENCE</scope>
</reference>
<keyword evidence="1" id="KW-0732">Signal</keyword>
<dbReference type="AlphaFoldDB" id="A0A1B6KHR5"/>
<dbReference type="EMBL" id="GEBQ01028975">
    <property type="protein sequence ID" value="JAT11002.1"/>
    <property type="molecule type" value="Transcribed_RNA"/>
</dbReference>
<feature type="signal peptide" evidence="1">
    <location>
        <begin position="1"/>
        <end position="18"/>
    </location>
</feature>
<proteinExistence type="predicted"/>
<evidence type="ECO:0000313" key="2">
    <source>
        <dbReference type="EMBL" id="JAT11002.1"/>
    </source>
</evidence>
<name>A0A1B6KHR5_9HEMI</name>
<sequence length="152" mass="17022">MAFYKIALFLAFVCLAQSTPFNSPAVNDWQQVLKVSLNVSAADSNHNPVVQGYVTLTVYGDFNKTSDSDLVSQLVQEKLASLQYQPDNSVQPQNFEDNDDLPLLFSVELKARIDVTLPVKKSIAIVLDVEVYAQHKQHHQAMELVKNIKPSF</sequence>
<gene>
    <name evidence="2" type="ORF">g.41269</name>
</gene>